<dbReference type="SUPFAM" id="SSF51069">
    <property type="entry name" value="Carbonic anhydrase"/>
    <property type="match status" value="1"/>
</dbReference>
<sequence>MNCNPVNVLFALITISNCQAWDYRNQDLWPSVYCRKAVAQSPIDLQNDSAIQLKMATPLVFINWDQDFNVSMRNTGYTILVDFLSNDISVSGGKLPGIYKVVQFHFHWGSEHTINGQRQALEVHFVGFNNKYYSLEEALEYHNGLAVITVMYDYSDKDNEMLQPIVQQIDKIIKYKQMADITINPLTLLPKNVMNFYRYQGSLTTPNCNDVVVWTIFDEIEKVSEKQIEAFRSILSTTGTPLTENFRNLKPLNGRSVYKILA</sequence>
<evidence type="ECO:0000256" key="5">
    <source>
        <dbReference type="ARBA" id="ARBA00023239"/>
    </source>
</evidence>
<name>A0AAW1TL88_9CUCU</name>
<evidence type="ECO:0000256" key="1">
    <source>
        <dbReference type="ARBA" id="ARBA00010718"/>
    </source>
</evidence>
<evidence type="ECO:0000313" key="10">
    <source>
        <dbReference type="Proteomes" id="UP001431783"/>
    </source>
</evidence>
<evidence type="ECO:0000259" key="8">
    <source>
        <dbReference type="PROSITE" id="PS51144"/>
    </source>
</evidence>
<feature type="domain" description="Alpha-carbonic anhydrase" evidence="8">
    <location>
        <begin position="19"/>
        <end position="261"/>
    </location>
</feature>
<dbReference type="GO" id="GO:0008270">
    <property type="term" value="F:zinc ion binding"/>
    <property type="evidence" value="ECO:0007669"/>
    <property type="project" value="InterPro"/>
</dbReference>
<keyword evidence="10" id="KW-1185">Reference proteome</keyword>
<keyword evidence="5" id="KW-0456">Lyase</keyword>
<dbReference type="EC" id="4.2.1.1" evidence="2"/>
<comment type="catalytic activity">
    <reaction evidence="6">
        <text>hydrogencarbonate + H(+) = CO2 + H2O</text>
        <dbReference type="Rhea" id="RHEA:10748"/>
        <dbReference type="ChEBI" id="CHEBI:15377"/>
        <dbReference type="ChEBI" id="CHEBI:15378"/>
        <dbReference type="ChEBI" id="CHEBI:16526"/>
        <dbReference type="ChEBI" id="CHEBI:17544"/>
        <dbReference type="EC" id="4.2.1.1"/>
    </reaction>
</comment>
<evidence type="ECO:0000256" key="6">
    <source>
        <dbReference type="ARBA" id="ARBA00048348"/>
    </source>
</evidence>
<dbReference type="InterPro" id="IPR001148">
    <property type="entry name" value="CA_dom"/>
</dbReference>
<feature type="chain" id="PRO_5043374000" description="carbonic anhydrase" evidence="7">
    <location>
        <begin position="21"/>
        <end position="262"/>
    </location>
</feature>
<dbReference type="GO" id="GO:0004089">
    <property type="term" value="F:carbonate dehydratase activity"/>
    <property type="evidence" value="ECO:0007669"/>
    <property type="project" value="UniProtKB-EC"/>
</dbReference>
<dbReference type="PANTHER" id="PTHR18952:SF265">
    <property type="entry name" value="CARBONIC ANHYDRASE"/>
    <property type="match status" value="1"/>
</dbReference>
<dbReference type="PANTHER" id="PTHR18952">
    <property type="entry name" value="CARBONIC ANHYDRASE"/>
    <property type="match status" value="1"/>
</dbReference>
<dbReference type="Pfam" id="PF00194">
    <property type="entry name" value="Carb_anhydrase"/>
    <property type="match status" value="1"/>
</dbReference>
<dbReference type="Gene3D" id="3.10.200.10">
    <property type="entry name" value="Alpha carbonic anhydrase"/>
    <property type="match status" value="1"/>
</dbReference>
<reference evidence="9 10" key="1">
    <citation type="submission" date="2023-03" db="EMBL/GenBank/DDBJ databases">
        <title>Genome insight into feeding habits of ladybird beetles.</title>
        <authorList>
            <person name="Li H.-S."/>
            <person name="Huang Y.-H."/>
            <person name="Pang H."/>
        </authorList>
    </citation>
    <scope>NUCLEOTIDE SEQUENCE [LARGE SCALE GENOMIC DNA]</scope>
    <source>
        <strain evidence="9">SYSU_2023b</strain>
        <tissue evidence="9">Whole body</tissue>
    </source>
</reference>
<gene>
    <name evidence="9" type="ORF">WA026_016178</name>
</gene>
<evidence type="ECO:0000256" key="3">
    <source>
        <dbReference type="ARBA" id="ARBA00022723"/>
    </source>
</evidence>
<keyword evidence="4" id="KW-0862">Zinc</keyword>
<dbReference type="PROSITE" id="PS51144">
    <property type="entry name" value="ALPHA_CA_2"/>
    <property type="match status" value="1"/>
</dbReference>
<protein>
    <recommendedName>
        <fullName evidence="2">carbonic anhydrase</fullName>
        <ecNumber evidence="2">4.2.1.1</ecNumber>
    </recommendedName>
</protein>
<dbReference type="Proteomes" id="UP001431783">
    <property type="component" value="Unassembled WGS sequence"/>
</dbReference>
<feature type="signal peptide" evidence="7">
    <location>
        <begin position="1"/>
        <end position="20"/>
    </location>
</feature>
<organism evidence="9 10">
    <name type="scientific">Henosepilachna vigintioctopunctata</name>
    <dbReference type="NCBI Taxonomy" id="420089"/>
    <lineage>
        <taxon>Eukaryota</taxon>
        <taxon>Metazoa</taxon>
        <taxon>Ecdysozoa</taxon>
        <taxon>Arthropoda</taxon>
        <taxon>Hexapoda</taxon>
        <taxon>Insecta</taxon>
        <taxon>Pterygota</taxon>
        <taxon>Neoptera</taxon>
        <taxon>Endopterygota</taxon>
        <taxon>Coleoptera</taxon>
        <taxon>Polyphaga</taxon>
        <taxon>Cucujiformia</taxon>
        <taxon>Coccinelloidea</taxon>
        <taxon>Coccinellidae</taxon>
        <taxon>Epilachninae</taxon>
        <taxon>Epilachnini</taxon>
        <taxon>Henosepilachna</taxon>
    </lineage>
</organism>
<keyword evidence="7" id="KW-0732">Signal</keyword>
<accession>A0AAW1TL88</accession>
<evidence type="ECO:0000256" key="4">
    <source>
        <dbReference type="ARBA" id="ARBA00022833"/>
    </source>
</evidence>
<comment type="similarity">
    <text evidence="1">Belongs to the alpha-carbonic anhydrase family.</text>
</comment>
<proteinExistence type="inferred from homology"/>
<dbReference type="CDD" id="cd00326">
    <property type="entry name" value="alpha_CA"/>
    <property type="match status" value="1"/>
</dbReference>
<dbReference type="EMBL" id="JARQZJ010000009">
    <property type="protein sequence ID" value="KAK9872126.1"/>
    <property type="molecule type" value="Genomic_DNA"/>
</dbReference>
<dbReference type="InterPro" id="IPR023561">
    <property type="entry name" value="Carbonic_anhydrase_a-class"/>
</dbReference>
<comment type="caution">
    <text evidence="9">The sequence shown here is derived from an EMBL/GenBank/DDBJ whole genome shotgun (WGS) entry which is preliminary data.</text>
</comment>
<dbReference type="InterPro" id="IPR036398">
    <property type="entry name" value="CA_dom_sf"/>
</dbReference>
<keyword evidence="3" id="KW-0479">Metal-binding</keyword>
<evidence type="ECO:0000313" key="9">
    <source>
        <dbReference type="EMBL" id="KAK9872126.1"/>
    </source>
</evidence>
<dbReference type="SMART" id="SM01057">
    <property type="entry name" value="Carb_anhydrase"/>
    <property type="match status" value="1"/>
</dbReference>
<evidence type="ECO:0000256" key="2">
    <source>
        <dbReference type="ARBA" id="ARBA00012925"/>
    </source>
</evidence>
<evidence type="ECO:0000256" key="7">
    <source>
        <dbReference type="SAM" id="SignalP"/>
    </source>
</evidence>
<dbReference type="AlphaFoldDB" id="A0AAW1TL88"/>